<feature type="transmembrane region" description="Helical" evidence="1">
    <location>
        <begin position="34"/>
        <end position="54"/>
    </location>
</feature>
<keyword evidence="3" id="KW-1185">Reference proteome</keyword>
<dbReference type="Proteomes" id="UP001281761">
    <property type="component" value="Unassembled WGS sequence"/>
</dbReference>
<evidence type="ECO:0000256" key="1">
    <source>
        <dbReference type="SAM" id="Phobius"/>
    </source>
</evidence>
<evidence type="ECO:0000313" key="3">
    <source>
        <dbReference type="Proteomes" id="UP001281761"/>
    </source>
</evidence>
<proteinExistence type="predicted"/>
<sequence length="410" mass="46657">MNIFILSSKNLVTYYFDLITKLDRDTSQHTHHLLQIQLIVLSLASQIYISFCFVTKHRNSTTKVSPPPFHTLFYVPQEILSHTQCDSTKNLISFLFSSLSAFNLTFPSPFIFGIDGPTGTGKTTIAKSILRLFREADDRASTQVETVGLDDFYRTGTDIYAFTTLPPTLTFIDTSQTKESCCSQPKFLQVQHNLSDTRKRMISYDPQGNFVSSPPSSSDGLSAMVKAGNWDSLDSIDFNRYYTRLHDLKTTPTPPQHSLRLIVTEGFRLVRSSDDLSHFHQIVHLCPFDEIPPNLSLIPNSSPLSLFLRRVWRDDSQVEADPDKEFERAYPLSVEYWNSSVAPMIVQNEAFIHQISKCTPNRVQIIQTRRDINQFSNIDVQSLLDEQACCIVLHILIPAIFCTFNPISKQ</sequence>
<keyword evidence="1" id="KW-0472">Membrane</keyword>
<reference evidence="2 3" key="1">
    <citation type="journal article" date="2022" name="bioRxiv">
        <title>Genomics of Preaxostyla Flagellates Illuminates Evolutionary Transitions and the Path Towards Mitochondrial Loss.</title>
        <authorList>
            <person name="Novak L.V.F."/>
            <person name="Treitli S.C."/>
            <person name="Pyrih J."/>
            <person name="Halakuc P."/>
            <person name="Pipaliya S.V."/>
            <person name="Vacek V."/>
            <person name="Brzon O."/>
            <person name="Soukal P."/>
            <person name="Eme L."/>
            <person name="Dacks J.B."/>
            <person name="Karnkowska A."/>
            <person name="Elias M."/>
            <person name="Hampl V."/>
        </authorList>
    </citation>
    <scope>NUCLEOTIDE SEQUENCE [LARGE SCALE GENOMIC DNA]</scope>
    <source>
        <strain evidence="2">NAU3</strain>
        <tissue evidence="2">Gut</tissue>
    </source>
</reference>
<gene>
    <name evidence="2" type="ORF">BLNAU_19656</name>
</gene>
<accession>A0ABQ9X108</accession>
<keyword evidence="1" id="KW-0812">Transmembrane</keyword>
<dbReference type="EMBL" id="JARBJD010000261">
    <property type="protein sequence ID" value="KAK2945439.1"/>
    <property type="molecule type" value="Genomic_DNA"/>
</dbReference>
<protein>
    <recommendedName>
        <fullName evidence="4">Uridine kinase</fullName>
    </recommendedName>
</protein>
<keyword evidence="1" id="KW-1133">Transmembrane helix</keyword>
<dbReference type="Gene3D" id="3.40.50.300">
    <property type="entry name" value="P-loop containing nucleotide triphosphate hydrolases"/>
    <property type="match status" value="1"/>
</dbReference>
<evidence type="ECO:0008006" key="4">
    <source>
        <dbReference type="Google" id="ProtNLM"/>
    </source>
</evidence>
<dbReference type="SUPFAM" id="SSF52540">
    <property type="entry name" value="P-loop containing nucleoside triphosphate hydrolases"/>
    <property type="match status" value="1"/>
</dbReference>
<name>A0ABQ9X108_9EUKA</name>
<comment type="caution">
    <text evidence="2">The sequence shown here is derived from an EMBL/GenBank/DDBJ whole genome shotgun (WGS) entry which is preliminary data.</text>
</comment>
<evidence type="ECO:0000313" key="2">
    <source>
        <dbReference type="EMBL" id="KAK2945439.1"/>
    </source>
</evidence>
<dbReference type="InterPro" id="IPR027417">
    <property type="entry name" value="P-loop_NTPase"/>
</dbReference>
<organism evidence="2 3">
    <name type="scientific">Blattamonas nauphoetae</name>
    <dbReference type="NCBI Taxonomy" id="2049346"/>
    <lineage>
        <taxon>Eukaryota</taxon>
        <taxon>Metamonada</taxon>
        <taxon>Preaxostyla</taxon>
        <taxon>Oxymonadida</taxon>
        <taxon>Blattamonas</taxon>
    </lineage>
</organism>